<keyword evidence="2" id="KW-0539">Nucleus</keyword>
<dbReference type="PROSITE" id="PS51017">
    <property type="entry name" value="CCT"/>
    <property type="match status" value="1"/>
</dbReference>
<evidence type="ECO:0000256" key="1">
    <source>
        <dbReference type="ARBA" id="ARBA00004123"/>
    </source>
</evidence>
<name>A0A8S1VUQ3_9CILI</name>
<comment type="caution">
    <text evidence="4">The sequence shown here is derived from an EMBL/GenBank/DDBJ whole genome shotgun (WGS) entry which is preliminary data.</text>
</comment>
<evidence type="ECO:0000256" key="2">
    <source>
        <dbReference type="ARBA" id="ARBA00023242"/>
    </source>
</evidence>
<dbReference type="Proteomes" id="UP000689195">
    <property type="component" value="Unassembled WGS sequence"/>
</dbReference>
<evidence type="ECO:0000313" key="5">
    <source>
        <dbReference type="Proteomes" id="UP000689195"/>
    </source>
</evidence>
<gene>
    <name evidence="4" type="ORF">PPENT_87.1.T0730050</name>
</gene>
<evidence type="ECO:0000259" key="3">
    <source>
        <dbReference type="PROSITE" id="PS51017"/>
    </source>
</evidence>
<dbReference type="GO" id="GO:0005634">
    <property type="term" value="C:nucleus"/>
    <property type="evidence" value="ECO:0007669"/>
    <property type="project" value="UniProtKB-SubCell"/>
</dbReference>
<dbReference type="OrthoDB" id="289777at2759"/>
<dbReference type="InterPro" id="IPR052453">
    <property type="entry name" value="CONSTANS-like_ZF"/>
</dbReference>
<feature type="domain" description="CCT" evidence="3">
    <location>
        <begin position="133"/>
        <end position="175"/>
    </location>
</feature>
<dbReference type="Pfam" id="PF06203">
    <property type="entry name" value="CCT"/>
    <property type="match status" value="1"/>
</dbReference>
<accession>A0A8S1VUQ3</accession>
<organism evidence="4 5">
    <name type="scientific">Paramecium pentaurelia</name>
    <dbReference type="NCBI Taxonomy" id="43138"/>
    <lineage>
        <taxon>Eukaryota</taxon>
        <taxon>Sar</taxon>
        <taxon>Alveolata</taxon>
        <taxon>Ciliophora</taxon>
        <taxon>Intramacronucleata</taxon>
        <taxon>Oligohymenophorea</taxon>
        <taxon>Peniculida</taxon>
        <taxon>Parameciidae</taxon>
        <taxon>Paramecium</taxon>
    </lineage>
</organism>
<evidence type="ECO:0000313" key="4">
    <source>
        <dbReference type="EMBL" id="CAD8179895.1"/>
    </source>
</evidence>
<comment type="subcellular location">
    <subcellularLocation>
        <location evidence="1">Nucleus</location>
    </subcellularLocation>
</comment>
<protein>
    <recommendedName>
        <fullName evidence="3">CCT domain-containing protein</fullName>
    </recommendedName>
</protein>
<dbReference type="PANTHER" id="PTHR31874">
    <property type="entry name" value="CCT MOTIF FAMILY PROTEIN, EXPRESSED"/>
    <property type="match status" value="1"/>
</dbReference>
<keyword evidence="5" id="KW-1185">Reference proteome</keyword>
<dbReference type="AlphaFoldDB" id="A0A8S1VUQ3"/>
<dbReference type="InterPro" id="IPR010402">
    <property type="entry name" value="CCT_domain"/>
</dbReference>
<proteinExistence type="predicted"/>
<dbReference type="PANTHER" id="PTHR31874:SF1">
    <property type="entry name" value="ZINC FINGER PROTEIN CONSTANS-LIKE 6"/>
    <property type="match status" value="1"/>
</dbReference>
<reference evidence="4" key="1">
    <citation type="submission" date="2021-01" db="EMBL/GenBank/DDBJ databases">
        <authorList>
            <consortium name="Genoscope - CEA"/>
            <person name="William W."/>
        </authorList>
    </citation>
    <scope>NUCLEOTIDE SEQUENCE</scope>
</reference>
<sequence length="213" mass="25632">MNICQFQNQFDYTNCMLDDESNQNILIQCHTNIQKKQSMNTSTQGQSDNSEISQAEQDSTILDIEVDQYLFNINLRHYPTFQQEEFIHNFLSHNTIQKLKLGLSTELAEDDKTKKFEEWLFSLRNRNGQNLARELKVKKYLEKKRNRTYEKRVQYQVRQKVAGERMRIKGRFITWRQAVKMLDGDESKKEWTYNDYFRIKALLYSKYNLVNNL</sequence>
<dbReference type="EMBL" id="CAJJDO010000073">
    <property type="protein sequence ID" value="CAD8179895.1"/>
    <property type="molecule type" value="Genomic_DNA"/>
</dbReference>